<dbReference type="SUPFAM" id="SSF50118">
    <property type="entry name" value="Cell growth inhibitor/plasmid maintenance toxic component"/>
    <property type="match status" value="1"/>
</dbReference>
<evidence type="ECO:0000259" key="1">
    <source>
        <dbReference type="Pfam" id="PF08940"/>
    </source>
</evidence>
<comment type="caution">
    <text evidence="2">The sequence shown here is derived from an EMBL/GenBank/DDBJ whole genome shotgun (WGS) entry which is preliminary data.</text>
</comment>
<dbReference type="InterPro" id="IPR015035">
    <property type="entry name" value="DUF1918"/>
</dbReference>
<protein>
    <recommendedName>
        <fullName evidence="1">DUF1918 domain-containing protein</fullName>
    </recommendedName>
</protein>
<dbReference type="AlphaFoldDB" id="A0A840NJ03"/>
<reference evidence="2 3" key="1">
    <citation type="submission" date="2020-08" db="EMBL/GenBank/DDBJ databases">
        <title>Sequencing the genomes of 1000 actinobacteria strains.</title>
        <authorList>
            <person name="Klenk H.-P."/>
        </authorList>
    </citation>
    <scope>NUCLEOTIDE SEQUENCE [LARGE SCALE GENOMIC DNA]</scope>
    <source>
        <strain evidence="2 3">DSM 45582</strain>
    </source>
</reference>
<dbReference type="EMBL" id="JACHIV010000001">
    <property type="protein sequence ID" value="MBB5070015.1"/>
    <property type="molecule type" value="Genomic_DNA"/>
</dbReference>
<dbReference type="Pfam" id="PF08940">
    <property type="entry name" value="DUF1918"/>
    <property type="match status" value="1"/>
</dbReference>
<sequence>MYAEVGEWLIVEGIHLDDPRRKGQITEVRGPDGTPPYVVHWLEDGHVSLFFPGPDTHTEKALPHHLKLDQAVSS</sequence>
<dbReference type="Gene3D" id="2.30.30.440">
    <property type="entry name" value="Domain of unknown function DUF1918"/>
    <property type="match status" value="1"/>
</dbReference>
<dbReference type="Proteomes" id="UP000580474">
    <property type="component" value="Unassembled WGS sequence"/>
</dbReference>
<accession>A0A840NJ03</accession>
<organism evidence="2 3">
    <name type="scientific">Saccharopolyspora gloriosae</name>
    <dbReference type="NCBI Taxonomy" id="455344"/>
    <lineage>
        <taxon>Bacteria</taxon>
        <taxon>Bacillati</taxon>
        <taxon>Actinomycetota</taxon>
        <taxon>Actinomycetes</taxon>
        <taxon>Pseudonocardiales</taxon>
        <taxon>Pseudonocardiaceae</taxon>
        <taxon>Saccharopolyspora</taxon>
    </lineage>
</organism>
<evidence type="ECO:0000313" key="2">
    <source>
        <dbReference type="EMBL" id="MBB5070015.1"/>
    </source>
</evidence>
<evidence type="ECO:0000313" key="3">
    <source>
        <dbReference type="Proteomes" id="UP000580474"/>
    </source>
</evidence>
<proteinExistence type="predicted"/>
<gene>
    <name evidence="2" type="ORF">BJ969_003103</name>
</gene>
<feature type="domain" description="DUF1918" evidence="1">
    <location>
        <begin position="1"/>
        <end position="57"/>
    </location>
</feature>
<dbReference type="RefSeq" id="WP_184479613.1">
    <property type="nucleotide sequence ID" value="NZ_JACHIV010000001.1"/>
</dbReference>
<name>A0A840NJ03_9PSEU</name>
<keyword evidence="3" id="KW-1185">Reference proteome</keyword>